<name>A0AAP1FEU8_ACIBA</name>
<reference evidence="3 4" key="1">
    <citation type="submission" date="2015-10" db="EMBL/GenBank/DDBJ databases">
        <title>The utility of whole genome sequencing in characterizing Acinetobacter epidemiology and analyzing hospital outbreaks.</title>
        <authorList>
            <person name="Ozer E.A."/>
            <person name="Fitzpatrick M.A."/>
            <person name="Hauser A.R."/>
        </authorList>
    </citation>
    <scope>NUCLEOTIDE SEQUENCE [LARGE SCALE GENOMIC DNA]</scope>
    <source>
        <strain evidence="3 4">ABBL072</strain>
    </source>
</reference>
<evidence type="ECO:0000313" key="3">
    <source>
        <dbReference type="EMBL" id="KQE12736.1"/>
    </source>
</evidence>
<dbReference type="InterPro" id="IPR029261">
    <property type="entry name" value="Transposase_Znf"/>
</dbReference>
<dbReference type="EMBL" id="LLGC01000011">
    <property type="protein sequence ID" value="KQE12736.1"/>
    <property type="molecule type" value="Genomic_DNA"/>
</dbReference>
<accession>A0AAP1FEU8</accession>
<feature type="domain" description="Transposase IS204/IS1001/IS1096/IS1165 zinc-finger" evidence="2">
    <location>
        <begin position="36"/>
        <end position="78"/>
    </location>
</feature>
<dbReference type="Proteomes" id="UP000051449">
    <property type="component" value="Unassembled WGS sequence"/>
</dbReference>
<proteinExistence type="predicted"/>
<dbReference type="PANTHER" id="PTHR33498:SF1">
    <property type="entry name" value="TRANSPOSASE FOR INSERTION SEQUENCE ELEMENT IS1557"/>
    <property type="match status" value="1"/>
</dbReference>
<dbReference type="KEGG" id="abau:IX87_19735"/>
<dbReference type="KEGG" id="abk:LX00_08965"/>
<evidence type="ECO:0000259" key="1">
    <source>
        <dbReference type="Pfam" id="PF01610"/>
    </source>
</evidence>
<dbReference type="InterPro" id="IPR002560">
    <property type="entry name" value="Transposase_DDE"/>
</dbReference>
<dbReference type="Pfam" id="PF01610">
    <property type="entry name" value="DDE_Tnp_ISL3"/>
    <property type="match status" value="1"/>
</dbReference>
<protein>
    <submittedName>
        <fullName evidence="3">Transposase</fullName>
    </submittedName>
</protein>
<dbReference type="InterPro" id="IPR047951">
    <property type="entry name" value="Transpos_ISL3"/>
</dbReference>
<feature type="domain" description="Transposase IS204/IS1001/IS1096/IS1165 DDE" evidence="1">
    <location>
        <begin position="149"/>
        <end position="382"/>
    </location>
</feature>
<dbReference type="NCBIfam" id="NF033550">
    <property type="entry name" value="transpos_ISL3"/>
    <property type="match status" value="1"/>
</dbReference>
<comment type="caution">
    <text evidence="3">The sequence shown here is derived from an EMBL/GenBank/DDBJ whole genome shotgun (WGS) entry which is preliminary data.</text>
</comment>
<organism evidence="3 4">
    <name type="scientific">Acinetobacter baumannii</name>
    <dbReference type="NCBI Taxonomy" id="470"/>
    <lineage>
        <taxon>Bacteria</taxon>
        <taxon>Pseudomonadati</taxon>
        <taxon>Pseudomonadota</taxon>
        <taxon>Gammaproteobacteria</taxon>
        <taxon>Moraxellales</taxon>
        <taxon>Moraxellaceae</taxon>
        <taxon>Acinetobacter</taxon>
        <taxon>Acinetobacter calcoaceticus/baumannii complex</taxon>
    </lineage>
</organism>
<evidence type="ECO:0000259" key="2">
    <source>
        <dbReference type="Pfam" id="PF14690"/>
    </source>
</evidence>
<sequence>MLNILQLDGATPTDIRHEDGSIIISIEPSDDAVAKHCHNCGAKVYKHGKRVNHFADTPMQMQPVSLEVTRTRYRCAECKSMFMPEFTFLDDKRRATSRLIDAIKKRCLNSTFTHLSEETGLAINTIKNITSDYITELENTVNFETPTIMGIDELLLGGEYRCVITNLGMKSLYDMLPNRRQELLIPYFEKLSDADKVEWVCTDMWRPYKRSFRDYLPNATLIIDKFHVVRIANELMERERKVLQSQLTKVARLHAKKNLRWLTLKRPDSLNDQELEMLEDMEETMPKLKLAYDVKEDFYKIYDCETKEAAEKAFKNWADNIPTDLPQFNDLVKTVSNNYDDIFAYWDAPFSITNAYTEGHNGLTRVANRLGRGYSFEVIRARMLYNKIARSVTSISTKTTSTKPLTVTPNSPVTTVSNKDLNFSFSTKYRKMKTEYGAHIPTLVELFEEEYEIK</sequence>
<dbReference type="PANTHER" id="PTHR33498">
    <property type="entry name" value="TRANSPOSASE FOR INSERTION SEQUENCE ELEMENT IS1557"/>
    <property type="match status" value="1"/>
</dbReference>
<evidence type="ECO:0000313" key="4">
    <source>
        <dbReference type="Proteomes" id="UP000051449"/>
    </source>
</evidence>
<dbReference type="AlphaFoldDB" id="A0AAP1FEU8"/>
<dbReference type="RefSeq" id="WP_024437638.1">
    <property type="nucleotide sequence ID" value="NZ_CM125926.1"/>
</dbReference>
<gene>
    <name evidence="3" type="ORF">APD33_04225</name>
</gene>
<dbReference type="Pfam" id="PF14690">
    <property type="entry name" value="Zn_ribbon_ISL3"/>
    <property type="match status" value="1"/>
</dbReference>